<name>A0A0M9VI75_9FLAO</name>
<dbReference type="PROSITE" id="PS51257">
    <property type="entry name" value="PROKAR_LIPOPROTEIN"/>
    <property type="match status" value="1"/>
</dbReference>
<proteinExistence type="predicted"/>
<dbReference type="PATRIC" id="fig|1202724.3.peg.2062"/>
<evidence type="ECO:0000256" key="1">
    <source>
        <dbReference type="SAM" id="SignalP"/>
    </source>
</evidence>
<reference evidence="2 3" key="1">
    <citation type="submission" date="2015-08" db="EMBL/GenBank/DDBJ databases">
        <title>Whole genome sequence of Flavobacterium akiainvivens IK-1T, from decaying Wikstroemia oahuensis, an endemic Hawaiian shrub.</title>
        <authorList>
            <person name="Wan X."/>
            <person name="Hou S."/>
            <person name="Saito J."/>
            <person name="Donachie S."/>
        </authorList>
    </citation>
    <scope>NUCLEOTIDE SEQUENCE [LARGE SCALE GENOMIC DNA]</scope>
    <source>
        <strain evidence="2 3">IK-1</strain>
    </source>
</reference>
<sequence>MKRTGIALMAALALSCLSMNAQNKIEKVNVTYGEELPNDKQKLVNIIGEANGKIYGLAMKGDNYILKIFDSKTMAQKSAKEIKLPELNDKEVDFEDIYLLNGKLYAIGSVYNKKEKIFNLVATPLSEDGKLGKEGITLFKAETEKKSERGRFDFRQTQDGNGLLIMHSSMFKKEDAVKYEIKFFDDNLQTVFSTVEKVQFDDNKRDFSFFIADFQVALNDDIFVVINEGYRDKKKKERVERFEVHAYKTANGYKKEVIDIAIKDQNIVSCAIIPTDDVLRLTGFYSTVRESGRANRQLRGVYAVTADLATNKTTNVKFNDFDYETKAKLIGERRAKKDKDVEPMYNIIQHFGREDGGIIMLSEYQDATYSSQGIGIGSVGVGMTNVNYIRNEIIVTSLAPDGSHEWSNVLPKQQDAAASTMYAGLAFGGSAGGSFAVGGTVRIPFAQLGQGPEYLGALPIYRNGELSVLINDHVKNKGIIDIEEIKSMGNYNKSVPSLFVFDKTGKITRKDPEEAVKNSLIIRPAIRHRKSDNEFIIYSSLRKSDKLGRMVLED</sequence>
<dbReference type="AlphaFoldDB" id="A0A0M9VI75"/>
<gene>
    <name evidence="2" type="ORF">AM493_09940</name>
</gene>
<protein>
    <submittedName>
        <fullName evidence="2">Uncharacterized protein</fullName>
    </submittedName>
</protein>
<dbReference type="STRING" id="1202724.AM493_09940"/>
<feature type="chain" id="PRO_5005839132" evidence="1">
    <location>
        <begin position="22"/>
        <end position="554"/>
    </location>
</feature>
<dbReference type="EMBL" id="LIYD01000005">
    <property type="protein sequence ID" value="KOS06319.1"/>
    <property type="molecule type" value="Genomic_DNA"/>
</dbReference>
<organism evidence="2 3">
    <name type="scientific">Flavobacterium akiainvivens</name>
    <dbReference type="NCBI Taxonomy" id="1202724"/>
    <lineage>
        <taxon>Bacteria</taxon>
        <taxon>Pseudomonadati</taxon>
        <taxon>Bacteroidota</taxon>
        <taxon>Flavobacteriia</taxon>
        <taxon>Flavobacteriales</taxon>
        <taxon>Flavobacteriaceae</taxon>
        <taxon>Flavobacterium</taxon>
    </lineage>
</organism>
<dbReference type="RefSeq" id="WP_054407818.1">
    <property type="nucleotide sequence ID" value="NZ_FOYA01000001.1"/>
</dbReference>
<evidence type="ECO:0000313" key="2">
    <source>
        <dbReference type="EMBL" id="KOS06319.1"/>
    </source>
</evidence>
<keyword evidence="3" id="KW-1185">Reference proteome</keyword>
<accession>A0A0M9VI75</accession>
<comment type="caution">
    <text evidence="2">The sequence shown here is derived from an EMBL/GenBank/DDBJ whole genome shotgun (WGS) entry which is preliminary data.</text>
</comment>
<feature type="signal peptide" evidence="1">
    <location>
        <begin position="1"/>
        <end position="21"/>
    </location>
</feature>
<dbReference type="Proteomes" id="UP000037755">
    <property type="component" value="Unassembled WGS sequence"/>
</dbReference>
<dbReference type="OrthoDB" id="1144406at2"/>
<evidence type="ECO:0000313" key="3">
    <source>
        <dbReference type="Proteomes" id="UP000037755"/>
    </source>
</evidence>
<keyword evidence="1" id="KW-0732">Signal</keyword>